<evidence type="ECO:0000313" key="2">
    <source>
        <dbReference type="Proteomes" id="UP000037688"/>
    </source>
</evidence>
<sequence>MFVWFEIKSNRISRMAVSGCLDSPKLNMFSNVTYSNLPSNQLLNQIEGPIQAAWNEGKIFIRSGRLIAKVPGACMKSNPEI</sequence>
<dbReference type="AlphaFoldDB" id="A0A0N0C464"/>
<dbReference type="PATRIC" id="fig|1705561.3.peg.3553"/>
<name>A0A0N0C464_9BACL</name>
<organism evidence="1 2">
    <name type="scientific">Paenibacillus xylanivorans</name>
    <dbReference type="NCBI Taxonomy" id="1705561"/>
    <lineage>
        <taxon>Bacteria</taxon>
        <taxon>Bacillati</taxon>
        <taxon>Bacillota</taxon>
        <taxon>Bacilli</taxon>
        <taxon>Bacillales</taxon>
        <taxon>Paenibacillaceae</taxon>
        <taxon>Paenibacillus</taxon>
    </lineage>
</organism>
<comment type="caution">
    <text evidence="1">The sequence shown here is derived from an EMBL/GenBank/DDBJ whole genome shotgun (WGS) entry which is preliminary data.</text>
</comment>
<accession>A0A0N0C464</accession>
<dbReference type="EMBL" id="LITU01000064">
    <property type="protein sequence ID" value="KOY15287.1"/>
    <property type="molecule type" value="Genomic_DNA"/>
</dbReference>
<gene>
    <name evidence="1" type="ORF">AMS66_17320</name>
</gene>
<keyword evidence="2" id="KW-1185">Reference proteome</keyword>
<reference evidence="1 2" key="1">
    <citation type="submission" date="2015-08" db="EMBL/GenBank/DDBJ databases">
        <title>Draft genome sequence of cellulolytic and xylanolytic Paenibacillus sp. A59, isolated from a decaying forest soil from Patagonia, Argentina.</title>
        <authorList>
            <person name="Ghio S."/>
            <person name="Caceres A.M."/>
            <person name="Talia P."/>
            <person name="Grasso D."/>
            <person name="Campos E."/>
        </authorList>
    </citation>
    <scope>NUCLEOTIDE SEQUENCE [LARGE SCALE GENOMIC DNA]</scope>
    <source>
        <strain evidence="1 2">A59</strain>
    </source>
</reference>
<proteinExistence type="predicted"/>
<dbReference type="Proteomes" id="UP000037688">
    <property type="component" value="Unassembled WGS sequence"/>
</dbReference>
<protein>
    <submittedName>
        <fullName evidence="1">Uncharacterized protein</fullName>
    </submittedName>
</protein>
<evidence type="ECO:0000313" key="1">
    <source>
        <dbReference type="EMBL" id="KOY15287.1"/>
    </source>
</evidence>